<dbReference type="AlphaFoldDB" id="A0AAD5RGF1"/>
<dbReference type="GO" id="GO:0016301">
    <property type="term" value="F:kinase activity"/>
    <property type="evidence" value="ECO:0007669"/>
    <property type="project" value="UniProtKB-KW"/>
</dbReference>
<evidence type="ECO:0000256" key="1">
    <source>
        <dbReference type="SAM" id="Coils"/>
    </source>
</evidence>
<comment type="caution">
    <text evidence="2">The sequence shown here is derived from an EMBL/GenBank/DDBJ whole genome shotgun (WGS) entry which is preliminary data.</text>
</comment>
<sequence>MSIIDERLRQIAEIKDKIDEKITWIRENKDELEEKLSIIESIPEDLADVTSRSASNSTQNRGIGDTIDIAGSAARDKEIIKELEEVIEQGETDLEELEKEKQELEEFVQVRKVLLSMLRHFAGYEQVIILQILSISFRLLNSSPNVACIRAVPTTTLQELLHRFFPRGIVELGEYSPVVHVEEKAVVLKRDGHGQVEFVREVRSPFVGELTASRVVLSVNTNPPFSAPLFVLHWIGNRGIVLRRQA</sequence>
<keyword evidence="2" id="KW-0418">Kinase</keyword>
<feature type="coiled-coil region" evidence="1">
    <location>
        <begin position="80"/>
        <end position="114"/>
    </location>
</feature>
<dbReference type="Proteomes" id="UP001201980">
    <property type="component" value="Unassembled WGS sequence"/>
</dbReference>
<evidence type="ECO:0000313" key="2">
    <source>
        <dbReference type="EMBL" id="KAJ2892963.1"/>
    </source>
</evidence>
<protein>
    <submittedName>
        <fullName evidence="2">Kinase-like protein</fullName>
    </submittedName>
</protein>
<keyword evidence="1" id="KW-0175">Coiled coil</keyword>
<proteinExistence type="predicted"/>
<evidence type="ECO:0000313" key="3">
    <source>
        <dbReference type="Proteomes" id="UP001201980"/>
    </source>
</evidence>
<keyword evidence="3" id="KW-1185">Reference proteome</keyword>
<accession>A0AAD5RGF1</accession>
<gene>
    <name evidence="2" type="ORF">MKZ38_009162</name>
</gene>
<reference evidence="2" key="1">
    <citation type="submission" date="2022-07" db="EMBL/GenBank/DDBJ databases">
        <title>Draft genome sequence of Zalerion maritima ATCC 34329, a (micro)plastics degrading marine fungus.</title>
        <authorList>
            <person name="Paco A."/>
            <person name="Goncalves M.F.M."/>
            <person name="Rocha-Santos T.A.P."/>
            <person name="Alves A."/>
        </authorList>
    </citation>
    <scope>NUCLEOTIDE SEQUENCE</scope>
    <source>
        <strain evidence="2">ATCC 34329</strain>
    </source>
</reference>
<dbReference type="EMBL" id="JAKWBI020000685">
    <property type="protein sequence ID" value="KAJ2892963.1"/>
    <property type="molecule type" value="Genomic_DNA"/>
</dbReference>
<name>A0AAD5RGF1_9PEZI</name>
<keyword evidence="2" id="KW-0808">Transferase</keyword>
<organism evidence="2 3">
    <name type="scientific">Zalerion maritima</name>
    <dbReference type="NCBI Taxonomy" id="339359"/>
    <lineage>
        <taxon>Eukaryota</taxon>
        <taxon>Fungi</taxon>
        <taxon>Dikarya</taxon>
        <taxon>Ascomycota</taxon>
        <taxon>Pezizomycotina</taxon>
        <taxon>Sordariomycetes</taxon>
        <taxon>Lulworthiomycetidae</taxon>
        <taxon>Lulworthiales</taxon>
        <taxon>Lulworthiaceae</taxon>
        <taxon>Zalerion</taxon>
    </lineage>
</organism>